<protein>
    <recommendedName>
        <fullName evidence="1">DUF2268 domain-containing protein</fullName>
    </recommendedName>
</protein>
<dbReference type="Proteomes" id="UP000563426">
    <property type="component" value="Unassembled WGS sequence"/>
</dbReference>
<proteinExistence type="predicted"/>
<reference evidence="2 3" key="1">
    <citation type="submission" date="2020-05" db="EMBL/GenBank/DDBJ databases">
        <authorList>
            <person name="Whitworth D."/>
        </authorList>
    </citation>
    <scope>NUCLEOTIDE SEQUENCE [LARGE SCALE GENOMIC DNA]</scope>
    <source>
        <strain evidence="2 3">AB043B</strain>
    </source>
</reference>
<keyword evidence="3" id="KW-1185">Reference proteome</keyword>
<dbReference type="Pfam" id="PF10026">
    <property type="entry name" value="DUF2268"/>
    <property type="match status" value="1"/>
</dbReference>
<feature type="domain" description="DUF2268" evidence="1">
    <location>
        <begin position="193"/>
        <end position="301"/>
    </location>
</feature>
<comment type="caution">
    <text evidence="2">The sequence shown here is derived from an EMBL/GenBank/DDBJ whole genome shotgun (WGS) entry which is preliminary data.</text>
</comment>
<dbReference type="EMBL" id="JABFJV010000069">
    <property type="protein sequence ID" value="NOK34427.1"/>
    <property type="molecule type" value="Genomic_DNA"/>
</dbReference>
<evidence type="ECO:0000313" key="3">
    <source>
        <dbReference type="Proteomes" id="UP000563426"/>
    </source>
</evidence>
<dbReference type="AlphaFoldDB" id="A0A7Y4KIJ3"/>
<evidence type="ECO:0000259" key="1">
    <source>
        <dbReference type="Pfam" id="PF10026"/>
    </source>
</evidence>
<dbReference type="InterPro" id="IPR018728">
    <property type="entry name" value="DUF2268"/>
</dbReference>
<sequence length="330" mass="36414">MRLRPALLVVTTTAALCLEACATKRPGEVSPAVQDVVATVDVDHFWEAYDAVRATTDPAEQLARFQALYIDRGTPGLHSFMRARHYTAQGYVDAIRDYPRFWDSVRPLTTRAREAVSRVEPTLKRFRALYPALGPAEVYFAVGALKSSGTALDGRVLVGAELATGDEGVDVSELPPKLRDGLGTFFKSRPHQGMDLLIAHEAVHTRQKPPADVLVDWVVYEGVADFVAEQVTGRLPPLAYVTYGPQHDAELRERFREAQDATDTFAPWLWAGADNAFGVADVGYYVGYAVARAYHAKAPDKRAALRRMIELDYADTAAVKTFVRESGYLP</sequence>
<organism evidence="2 3">
    <name type="scientific">Corallococcus exercitus</name>
    <dbReference type="NCBI Taxonomy" id="2316736"/>
    <lineage>
        <taxon>Bacteria</taxon>
        <taxon>Pseudomonadati</taxon>
        <taxon>Myxococcota</taxon>
        <taxon>Myxococcia</taxon>
        <taxon>Myxococcales</taxon>
        <taxon>Cystobacterineae</taxon>
        <taxon>Myxococcaceae</taxon>
        <taxon>Corallococcus</taxon>
    </lineage>
</organism>
<gene>
    <name evidence="2" type="ORF">HMI49_14590</name>
</gene>
<name>A0A7Y4KIJ3_9BACT</name>
<evidence type="ECO:0000313" key="2">
    <source>
        <dbReference type="EMBL" id="NOK34427.1"/>
    </source>
</evidence>
<accession>A0A7Y4KIJ3</accession>
<dbReference type="RefSeq" id="WP_171435452.1">
    <property type="nucleotide sequence ID" value="NZ_JABFJV010000069.1"/>
</dbReference>